<reference evidence="1 2" key="1">
    <citation type="journal article" date="2011" name="J. Gen. Appl. Microbiol.">
        <title>Draft genome sequencing of the enigmatic basidiomycete Mixia osmundae.</title>
        <authorList>
            <person name="Nishida H."/>
            <person name="Nagatsuka Y."/>
            <person name="Sugiyama J."/>
        </authorList>
    </citation>
    <scope>NUCLEOTIDE SEQUENCE [LARGE SCALE GENOMIC DNA]</scope>
    <source>
        <strain evidence="2">CBS 9802 / IAM 14324 / JCM 22182 / KY 12970</strain>
    </source>
</reference>
<dbReference type="PANTHER" id="PTHR28207:SF1">
    <property type="entry name" value="ATP SYNTHASE SUBUNIT H, MITOCHONDRIAL"/>
    <property type="match status" value="1"/>
</dbReference>
<dbReference type="InterPro" id="IPR019711">
    <property type="entry name" value="ATP_synth_F0_suH"/>
</dbReference>
<gene>
    <name evidence="1" type="primary">Mo00596</name>
    <name evidence="1" type="ORF">E5Q_00596</name>
</gene>
<dbReference type="eggNOG" id="ENOG502S9H2">
    <property type="taxonomic scope" value="Eukaryota"/>
</dbReference>
<evidence type="ECO:0000313" key="1">
    <source>
        <dbReference type="EMBL" id="GAA93950.1"/>
    </source>
</evidence>
<dbReference type="Proteomes" id="UP000009131">
    <property type="component" value="Unassembled WGS sequence"/>
</dbReference>
<dbReference type="EMBL" id="BABT02000025">
    <property type="protein sequence ID" value="GAA93950.1"/>
    <property type="molecule type" value="Genomic_DNA"/>
</dbReference>
<name>G7DT71_MIXOS</name>
<organism evidence="1 2">
    <name type="scientific">Mixia osmundae (strain CBS 9802 / IAM 14324 / JCM 22182 / KY 12970)</name>
    <dbReference type="NCBI Taxonomy" id="764103"/>
    <lineage>
        <taxon>Eukaryota</taxon>
        <taxon>Fungi</taxon>
        <taxon>Dikarya</taxon>
        <taxon>Basidiomycota</taxon>
        <taxon>Pucciniomycotina</taxon>
        <taxon>Mixiomycetes</taxon>
        <taxon>Mixiales</taxon>
        <taxon>Mixiaceae</taxon>
        <taxon>Mixia</taxon>
    </lineage>
</organism>
<keyword evidence="2" id="KW-1185">Reference proteome</keyword>
<proteinExistence type="predicted"/>
<dbReference type="GO" id="GO:0046933">
    <property type="term" value="F:proton-transporting ATP synthase activity, rotational mechanism"/>
    <property type="evidence" value="ECO:0007669"/>
    <property type="project" value="TreeGrafter"/>
</dbReference>
<reference evidence="1 2" key="2">
    <citation type="journal article" date="2012" name="Open Biol.">
        <title>Characteristics of nucleosomes and linker DNA regions on the genome of the basidiomycete Mixia osmundae revealed by mono- and dinucleosome mapping.</title>
        <authorList>
            <person name="Nishida H."/>
            <person name="Kondo S."/>
            <person name="Matsumoto T."/>
            <person name="Suzuki Y."/>
            <person name="Yoshikawa H."/>
            <person name="Taylor T.D."/>
            <person name="Sugiyama J."/>
        </authorList>
    </citation>
    <scope>NUCLEOTIDE SEQUENCE [LARGE SCALE GENOMIC DNA]</scope>
    <source>
        <strain evidence="2">CBS 9802 / IAM 14324 / JCM 22182 / KY 12970</strain>
    </source>
</reference>
<dbReference type="OMA" id="WFDETIF"/>
<dbReference type="OrthoDB" id="274752at2759"/>
<sequence>MISRMLARAPRSLARLPQRSFASSSIVSKDFVQELYLKELKAYKTPTQSKDAHVGHVKEFHTPSAPKAPTIPSSADLAKELEAYANEVRIHSLFDREGG</sequence>
<evidence type="ECO:0000313" key="2">
    <source>
        <dbReference type="Proteomes" id="UP000009131"/>
    </source>
</evidence>
<dbReference type="PANTHER" id="PTHR28207">
    <property type="entry name" value="ATP SYNTHASE SUBUNIT H, MITOCHONDRIAL"/>
    <property type="match status" value="1"/>
</dbReference>
<dbReference type="STRING" id="764103.G7DT71"/>
<accession>G7DT71</accession>
<protein>
    <submittedName>
        <fullName evidence="1">Uncharacterized protein</fullName>
    </submittedName>
</protein>
<dbReference type="HOGENOM" id="CLU_2320934_0_0_1"/>
<dbReference type="RefSeq" id="XP_014571300.1">
    <property type="nucleotide sequence ID" value="XM_014715814.1"/>
</dbReference>
<dbReference type="AlphaFoldDB" id="G7DT71"/>
<dbReference type="Pfam" id="PF10775">
    <property type="entry name" value="ATP_sub_h"/>
    <property type="match status" value="1"/>
</dbReference>
<dbReference type="InParanoid" id="G7DT71"/>
<comment type="caution">
    <text evidence="1">The sequence shown here is derived from an EMBL/GenBank/DDBJ whole genome shotgun (WGS) entry which is preliminary data.</text>
</comment>